<feature type="compositionally biased region" description="Basic residues" evidence="1">
    <location>
        <begin position="17"/>
        <end position="34"/>
    </location>
</feature>
<evidence type="ECO:0000313" key="3">
    <source>
        <dbReference type="Proteomes" id="UP000494165"/>
    </source>
</evidence>
<dbReference type="Proteomes" id="UP000494165">
    <property type="component" value="Unassembled WGS sequence"/>
</dbReference>
<proteinExistence type="predicted"/>
<feature type="region of interest" description="Disordered" evidence="1">
    <location>
        <begin position="182"/>
        <end position="204"/>
    </location>
</feature>
<protein>
    <submittedName>
        <fullName evidence="2">Uncharacterized protein</fullName>
    </submittedName>
</protein>
<sequence>MKMKMKMKSAVQSLRRPPSRRPARRQARPRRPPREHRAPRQQIKDRNIPAGDHWKIWIRGFPGISRALERELHSTGHRKLHFRRLWLLGRAVTFAARPRDESAGRRPSNPAALERLLCPQREHLGRYFAGLHAHIAAEASQSRPALPAQRQQQSALTEKYLRQPHPGEEKRALIVACTPAQTRGNENLMSPPKPEEPPDDSLGSTLRLAKLVESREEQHLAQTGSCLCTSLDARSSAPIWQP</sequence>
<keyword evidence="3" id="KW-1185">Reference proteome</keyword>
<accession>A0A8S1DNT2</accession>
<organism evidence="2 3">
    <name type="scientific">Cloeon dipterum</name>
    <dbReference type="NCBI Taxonomy" id="197152"/>
    <lineage>
        <taxon>Eukaryota</taxon>
        <taxon>Metazoa</taxon>
        <taxon>Ecdysozoa</taxon>
        <taxon>Arthropoda</taxon>
        <taxon>Hexapoda</taxon>
        <taxon>Insecta</taxon>
        <taxon>Pterygota</taxon>
        <taxon>Palaeoptera</taxon>
        <taxon>Ephemeroptera</taxon>
        <taxon>Pisciforma</taxon>
        <taxon>Baetidae</taxon>
        <taxon>Cloeon</taxon>
    </lineage>
</organism>
<dbReference type="EMBL" id="CADEPI010000193">
    <property type="protein sequence ID" value="CAB3379715.1"/>
    <property type="molecule type" value="Genomic_DNA"/>
</dbReference>
<reference evidence="2 3" key="1">
    <citation type="submission" date="2020-04" db="EMBL/GenBank/DDBJ databases">
        <authorList>
            <person name="Alioto T."/>
            <person name="Alioto T."/>
            <person name="Gomez Garrido J."/>
        </authorList>
    </citation>
    <scope>NUCLEOTIDE SEQUENCE [LARGE SCALE GENOMIC DNA]</scope>
</reference>
<dbReference type="AlphaFoldDB" id="A0A8S1DNT2"/>
<evidence type="ECO:0000256" key="1">
    <source>
        <dbReference type="SAM" id="MobiDB-lite"/>
    </source>
</evidence>
<feature type="region of interest" description="Disordered" evidence="1">
    <location>
        <begin position="1"/>
        <end position="46"/>
    </location>
</feature>
<evidence type="ECO:0000313" key="2">
    <source>
        <dbReference type="EMBL" id="CAB3379715.1"/>
    </source>
</evidence>
<comment type="caution">
    <text evidence="2">The sequence shown here is derived from an EMBL/GenBank/DDBJ whole genome shotgun (WGS) entry which is preliminary data.</text>
</comment>
<name>A0A8S1DNT2_9INSE</name>
<feature type="compositionally biased region" description="Basic and acidic residues" evidence="1">
    <location>
        <begin position="35"/>
        <end position="46"/>
    </location>
</feature>
<gene>
    <name evidence="2" type="ORF">CLODIP_2_CD14595</name>
</gene>